<evidence type="ECO:0000313" key="3">
    <source>
        <dbReference type="EMBL" id="MCC2231783.1"/>
    </source>
</evidence>
<name>A0AAE3ECF2_9FIRM</name>
<feature type="compositionally biased region" description="Polar residues" evidence="1">
    <location>
        <begin position="642"/>
        <end position="653"/>
    </location>
</feature>
<dbReference type="Pfam" id="PF05960">
    <property type="entry name" value="DUF885"/>
    <property type="match status" value="1"/>
</dbReference>
<dbReference type="RefSeq" id="WP_308454268.1">
    <property type="nucleotide sequence ID" value="NZ_JAJEQR010000039.1"/>
</dbReference>
<keyword evidence="4" id="KW-1185">Reference proteome</keyword>
<dbReference type="EMBL" id="JAJEQR010000039">
    <property type="protein sequence ID" value="MCC2231783.1"/>
    <property type="molecule type" value="Genomic_DNA"/>
</dbReference>
<dbReference type="PANTHER" id="PTHR33361">
    <property type="entry name" value="GLR0591 PROTEIN"/>
    <property type="match status" value="1"/>
</dbReference>
<gene>
    <name evidence="3" type="ORF">LKD81_12380</name>
</gene>
<reference evidence="3" key="1">
    <citation type="submission" date="2021-10" db="EMBL/GenBank/DDBJ databases">
        <title>Anaerobic single-cell dispensing facilitates the cultivation of human gut bacteria.</title>
        <authorList>
            <person name="Afrizal A."/>
        </authorList>
    </citation>
    <scope>NUCLEOTIDE SEQUENCE</scope>
    <source>
        <strain evidence="3">CLA-AA-H215</strain>
    </source>
</reference>
<accession>A0AAE3ECF2</accession>
<keyword evidence="2" id="KW-0732">Signal</keyword>
<dbReference type="AlphaFoldDB" id="A0AAE3ECF2"/>
<protein>
    <submittedName>
        <fullName evidence="3">DUF885 domain-containing protein</fullName>
    </submittedName>
</protein>
<comment type="caution">
    <text evidence="3">The sequence shown here is derived from an EMBL/GenBank/DDBJ whole genome shotgun (WGS) entry which is preliminary data.</text>
</comment>
<evidence type="ECO:0000256" key="2">
    <source>
        <dbReference type="SAM" id="SignalP"/>
    </source>
</evidence>
<dbReference type="PROSITE" id="PS51257">
    <property type="entry name" value="PROKAR_LIPOPROTEIN"/>
    <property type="match status" value="1"/>
</dbReference>
<feature type="region of interest" description="Disordered" evidence="1">
    <location>
        <begin position="26"/>
        <end position="55"/>
    </location>
</feature>
<dbReference type="Proteomes" id="UP001198182">
    <property type="component" value="Unassembled WGS sequence"/>
</dbReference>
<evidence type="ECO:0000313" key="4">
    <source>
        <dbReference type="Proteomes" id="UP001198182"/>
    </source>
</evidence>
<feature type="region of interest" description="Disordered" evidence="1">
    <location>
        <begin position="634"/>
        <end position="660"/>
    </location>
</feature>
<proteinExistence type="predicted"/>
<evidence type="ECO:0000256" key="1">
    <source>
        <dbReference type="SAM" id="MobiDB-lite"/>
    </source>
</evidence>
<organism evidence="3 4">
    <name type="scientific">Hominifimenecus microfluidus</name>
    <dbReference type="NCBI Taxonomy" id="2885348"/>
    <lineage>
        <taxon>Bacteria</taxon>
        <taxon>Bacillati</taxon>
        <taxon>Bacillota</taxon>
        <taxon>Clostridia</taxon>
        <taxon>Lachnospirales</taxon>
        <taxon>Lachnospiraceae</taxon>
        <taxon>Hominifimenecus</taxon>
    </lineage>
</organism>
<feature type="chain" id="PRO_5042062333" evidence="2">
    <location>
        <begin position="23"/>
        <end position="660"/>
    </location>
</feature>
<sequence>MYKKKISSVLAMLLAATVTVTSCGGTETGTTAASSGTDVQTETSTRETESQKEASAQVLEIAPEKKGTIYEDTKAYTAEQIEAQKAFDEYLNDTFVESITQNTFDLHFMILHPEEMGIERTEATWGDMDADVVFEEDTSSQEELDHLHEFNYNSLNYEQQLAYDVVERTLEENIEQAKDIWFYEYFSPLSGVQTQIPILFSEYAFAEKQDVEDCLTLLEESGAYMDCLLEVEQRRAEKGYFMSDASVDIVVEQCEDFLSGDENCILTVLRDNIQAFDTLTDEEKTAYIDRAAAAVENQLIPAYQRLISKLQELKGSRSVADGLANYEGGKEYYEKLLRSEVGTERTPEELIQMTEDQINQDAVEIYMILMKKSSLQDQLDSYEFLYSDPEEILDYLAGNLGEDFPEPVTTSYTLKYVHEAMEKLESPAYYLIPAIDDWQKNSIYINRNPEYDSMDLFTTLSHEGFPGHLYQNTYERSLQLSPIRYLLGWNGYSEGWATYVELQYGYSLGLEDPALAKVLSANASFSEGIYTRVDLGIHYEGWDVNDVSTFLGSLGLQDKTLAQDLFDTIAPDPASYPAYYVGYLEFMNLRDLAEKAGVSTYDFHKFILEIGEMPFDLIEKRMIEYFDIQAEDSISTDEGAESGTSGDMNTESPEGTAAAA</sequence>
<dbReference type="InterPro" id="IPR010281">
    <property type="entry name" value="DUF885"/>
</dbReference>
<feature type="compositionally biased region" description="Low complexity" evidence="1">
    <location>
        <begin position="26"/>
        <end position="43"/>
    </location>
</feature>
<dbReference type="PANTHER" id="PTHR33361:SF2">
    <property type="entry name" value="DUF885 DOMAIN-CONTAINING PROTEIN"/>
    <property type="match status" value="1"/>
</dbReference>
<feature type="signal peptide" evidence="2">
    <location>
        <begin position="1"/>
        <end position="22"/>
    </location>
</feature>